<reference evidence="1 2" key="1">
    <citation type="submission" date="2020-03" db="EMBL/GenBank/DDBJ databases">
        <title>Two novel Motilibacter sp.</title>
        <authorList>
            <person name="Liu S."/>
        </authorList>
    </citation>
    <scope>NUCLEOTIDE SEQUENCE [LARGE SCALE GENOMIC DNA]</scope>
    <source>
        <strain evidence="1 2">E257</strain>
    </source>
</reference>
<accession>A0ABX0GX00</accession>
<name>A0ABX0GX00_9ACTN</name>
<comment type="caution">
    <text evidence="1">The sequence shown here is derived from an EMBL/GenBank/DDBJ whole genome shotgun (WGS) entry which is preliminary data.</text>
</comment>
<dbReference type="PANTHER" id="PTHR18901">
    <property type="entry name" value="2-DEOXYGLUCOSE-6-PHOSPHATE PHOSPHATASE 2"/>
    <property type="match status" value="1"/>
</dbReference>
<proteinExistence type="predicted"/>
<sequence>MDGTLVHSEETWLEAEIAVTAELGGVWTPEDQARNVGGPIDKVARVMLEKAGRTDVPATEVARRLNAEVEQRLRTGPVHWMPGAKALLDEVNGRGVPCALVSASYRRLVDAVLSAVGAEHFAFSIAGDEVPNLKPAPDAYLEAAQRIGVPIERCAVLEDSPTGVRAGEASGAVVVAIPSVVAIEPAPTRTVVTTLEDVDVAYLDRLVRERQG</sequence>
<keyword evidence="2" id="KW-1185">Reference proteome</keyword>
<evidence type="ECO:0000313" key="1">
    <source>
        <dbReference type="EMBL" id="NHC14221.1"/>
    </source>
</evidence>
<dbReference type="NCBIfam" id="TIGR01509">
    <property type="entry name" value="HAD-SF-IA-v3"/>
    <property type="match status" value="1"/>
</dbReference>
<dbReference type="Pfam" id="PF00702">
    <property type="entry name" value="Hydrolase"/>
    <property type="match status" value="1"/>
</dbReference>
<dbReference type="Proteomes" id="UP000800981">
    <property type="component" value="Unassembled WGS sequence"/>
</dbReference>
<gene>
    <name evidence="1" type="ORF">G9H71_10555</name>
</gene>
<dbReference type="InterPro" id="IPR023198">
    <property type="entry name" value="PGP-like_dom2"/>
</dbReference>
<dbReference type="InterPro" id="IPR006439">
    <property type="entry name" value="HAD-SF_hydro_IA"/>
</dbReference>
<dbReference type="PANTHER" id="PTHR18901:SF38">
    <property type="entry name" value="PSEUDOURIDINE-5'-PHOSPHATASE"/>
    <property type="match status" value="1"/>
</dbReference>
<dbReference type="SUPFAM" id="SSF56784">
    <property type="entry name" value="HAD-like"/>
    <property type="match status" value="1"/>
</dbReference>
<dbReference type="Gene3D" id="1.10.150.240">
    <property type="entry name" value="Putative phosphatase, domain 2"/>
    <property type="match status" value="1"/>
</dbReference>
<dbReference type="CDD" id="cd07505">
    <property type="entry name" value="HAD_BPGM-like"/>
    <property type="match status" value="1"/>
</dbReference>
<dbReference type="Gene3D" id="3.40.50.1000">
    <property type="entry name" value="HAD superfamily/HAD-like"/>
    <property type="match status" value="1"/>
</dbReference>
<evidence type="ECO:0000313" key="2">
    <source>
        <dbReference type="Proteomes" id="UP000800981"/>
    </source>
</evidence>
<dbReference type="InterPro" id="IPR036412">
    <property type="entry name" value="HAD-like_sf"/>
</dbReference>
<protein>
    <submittedName>
        <fullName evidence="1">HAD family phosphatase</fullName>
    </submittedName>
</protein>
<organism evidence="1 2">
    <name type="scientific">Motilibacter deserti</name>
    <dbReference type="NCBI Taxonomy" id="2714956"/>
    <lineage>
        <taxon>Bacteria</taxon>
        <taxon>Bacillati</taxon>
        <taxon>Actinomycetota</taxon>
        <taxon>Actinomycetes</taxon>
        <taxon>Motilibacterales</taxon>
        <taxon>Motilibacteraceae</taxon>
        <taxon>Motilibacter</taxon>
    </lineage>
</organism>
<dbReference type="EMBL" id="JAANNP010000004">
    <property type="protein sequence ID" value="NHC14221.1"/>
    <property type="molecule type" value="Genomic_DNA"/>
</dbReference>
<dbReference type="InterPro" id="IPR023214">
    <property type="entry name" value="HAD_sf"/>
</dbReference>